<proteinExistence type="predicted"/>
<dbReference type="RefSeq" id="WP_059057090.1">
    <property type="nucleotide sequence ID" value="NZ_CEML01000001.1"/>
</dbReference>
<dbReference type="Proteomes" id="UP000066737">
    <property type="component" value="Chromosome I"/>
</dbReference>
<name>A0A0U5H5W2_9EURY</name>
<organism evidence="1 2">
    <name type="scientific">Halobacterium hubeiense</name>
    <dbReference type="NCBI Taxonomy" id="1407499"/>
    <lineage>
        <taxon>Archaea</taxon>
        <taxon>Methanobacteriati</taxon>
        <taxon>Methanobacteriota</taxon>
        <taxon>Stenosarchaea group</taxon>
        <taxon>Halobacteria</taxon>
        <taxon>Halobacteriales</taxon>
        <taxon>Halobacteriaceae</taxon>
        <taxon>Halobacterium</taxon>
    </lineage>
</organism>
<gene>
    <name evidence="1" type="ORF">HHUB_2663</name>
</gene>
<dbReference type="KEGG" id="hhb:Hhub_2663"/>
<reference evidence="2" key="1">
    <citation type="journal article" date="2016" name="Environ. Microbiol.">
        <title>The complete genome of a viable archaeum isolated from 123-million-year-old rock salt.</title>
        <authorList>
            <person name="Jaakkola S.T."/>
            <person name="Pfeiffer F."/>
            <person name="Ravantti J.J."/>
            <person name="Guo Q."/>
            <person name="Liu Y."/>
            <person name="Chen X."/>
            <person name="Ma H."/>
            <person name="Yang C."/>
            <person name="Oksanen H.M."/>
            <person name="Bamford D.H."/>
        </authorList>
    </citation>
    <scope>NUCLEOTIDE SEQUENCE</scope>
    <source>
        <strain evidence="2">JI20-1</strain>
    </source>
</reference>
<dbReference type="EMBL" id="LN831302">
    <property type="protein sequence ID" value="CQH58059.1"/>
    <property type="molecule type" value="Genomic_DNA"/>
</dbReference>
<evidence type="ECO:0000313" key="2">
    <source>
        <dbReference type="Proteomes" id="UP000066737"/>
    </source>
</evidence>
<dbReference type="InterPro" id="IPR055541">
    <property type="entry name" value="DUF7117"/>
</dbReference>
<accession>A0A0U5H5W2</accession>
<dbReference type="OrthoDB" id="341613at2157"/>
<dbReference type="GeneID" id="26659295"/>
<sequence length="236" mass="25519">MDVRGERECKSCGTRWSYYETGSVECPDCGSMRSVGVGERSTHTDGNADLDLSAAREAAADGDLRGALDPAADACRDYCQSRGFVSGGDLLDLDDTYLAAQELRRAAVLLGDALRTSDDAERYVLALLNGAEDGQRPAPDEVPEALRAVRGLAYAAAVDHYRTDVRTYCGGEVPEPERGLLERLRDHAKRVEALDGDVAPEDSERLVEATRAIADALRGDESGVERARTRLDALTR</sequence>
<evidence type="ECO:0008006" key="3">
    <source>
        <dbReference type="Google" id="ProtNLM"/>
    </source>
</evidence>
<dbReference type="AlphaFoldDB" id="A0A0U5H5W2"/>
<protein>
    <recommendedName>
        <fullName evidence="3">TFIIB-type zinc ribbon-containing protein</fullName>
    </recommendedName>
</protein>
<keyword evidence="2" id="KW-1185">Reference proteome</keyword>
<evidence type="ECO:0000313" key="1">
    <source>
        <dbReference type="EMBL" id="CQH58059.1"/>
    </source>
</evidence>
<dbReference type="Pfam" id="PF23430">
    <property type="entry name" value="DUF7117"/>
    <property type="match status" value="1"/>
</dbReference>